<gene>
    <name evidence="3" type="ORF">BJ983_005942</name>
</gene>
<dbReference type="InterPro" id="IPR005561">
    <property type="entry name" value="ANTAR"/>
</dbReference>
<name>A0A7Y9E2I1_9PSEU</name>
<dbReference type="Proteomes" id="UP000535890">
    <property type="component" value="Unassembled WGS sequence"/>
</dbReference>
<proteinExistence type="predicted"/>
<dbReference type="PROSITE" id="PS50921">
    <property type="entry name" value="ANTAR"/>
    <property type="match status" value="1"/>
</dbReference>
<evidence type="ECO:0000256" key="1">
    <source>
        <dbReference type="SAM" id="Coils"/>
    </source>
</evidence>
<dbReference type="GO" id="GO:0003723">
    <property type="term" value="F:RNA binding"/>
    <property type="evidence" value="ECO:0007669"/>
    <property type="project" value="InterPro"/>
</dbReference>
<comment type="caution">
    <text evidence="3">The sequence shown here is derived from an EMBL/GenBank/DDBJ whole genome shotgun (WGS) entry which is preliminary data.</text>
</comment>
<evidence type="ECO:0000259" key="2">
    <source>
        <dbReference type="PROSITE" id="PS50921"/>
    </source>
</evidence>
<dbReference type="EMBL" id="JACCBN010000001">
    <property type="protein sequence ID" value="NYD39840.1"/>
    <property type="molecule type" value="Genomic_DNA"/>
</dbReference>
<dbReference type="Gene3D" id="1.10.10.10">
    <property type="entry name" value="Winged helix-like DNA-binding domain superfamily/Winged helix DNA-binding domain"/>
    <property type="match status" value="1"/>
</dbReference>
<organism evidence="3 4">
    <name type="scientific">Actinomycetospora corticicola</name>
    <dbReference type="NCBI Taxonomy" id="663602"/>
    <lineage>
        <taxon>Bacteria</taxon>
        <taxon>Bacillati</taxon>
        <taxon>Actinomycetota</taxon>
        <taxon>Actinomycetes</taxon>
        <taxon>Pseudonocardiales</taxon>
        <taxon>Pseudonocardiaceae</taxon>
        <taxon>Actinomycetospora</taxon>
    </lineage>
</organism>
<sequence length="140" mass="15154">MTEPAECSLLDFLNGPDVEPSAEWVAAATSREPSDRAEQALIVQRRAEDTEQRLAALRARRAVASRDDEAVGVLMAAFNVGAERAFECLMWVSQQSGTPLPDVTHQFMDRAEALGSDSHDREALLGLLSKLAGRVNASTS</sequence>
<feature type="coiled-coil region" evidence="1">
    <location>
        <begin position="40"/>
        <end position="67"/>
    </location>
</feature>
<feature type="domain" description="ANTAR" evidence="2">
    <location>
        <begin position="47"/>
        <end position="108"/>
    </location>
</feature>
<evidence type="ECO:0000313" key="3">
    <source>
        <dbReference type="EMBL" id="NYD39840.1"/>
    </source>
</evidence>
<dbReference type="RefSeq" id="WP_179797106.1">
    <property type="nucleotide sequence ID" value="NZ_BAABHP010000002.1"/>
</dbReference>
<reference evidence="3 4" key="1">
    <citation type="submission" date="2020-07" db="EMBL/GenBank/DDBJ databases">
        <title>Sequencing the genomes of 1000 actinobacteria strains.</title>
        <authorList>
            <person name="Klenk H.-P."/>
        </authorList>
    </citation>
    <scope>NUCLEOTIDE SEQUENCE [LARGE SCALE GENOMIC DNA]</scope>
    <source>
        <strain evidence="3 4">DSM 45772</strain>
    </source>
</reference>
<dbReference type="Pfam" id="PF03861">
    <property type="entry name" value="ANTAR"/>
    <property type="match status" value="1"/>
</dbReference>
<keyword evidence="4" id="KW-1185">Reference proteome</keyword>
<keyword evidence="1" id="KW-0175">Coiled coil</keyword>
<dbReference type="AlphaFoldDB" id="A0A7Y9E2I1"/>
<dbReference type="SMART" id="SM01012">
    <property type="entry name" value="ANTAR"/>
    <property type="match status" value="1"/>
</dbReference>
<protein>
    <recommendedName>
        <fullName evidence="2">ANTAR domain-containing protein</fullName>
    </recommendedName>
</protein>
<dbReference type="InterPro" id="IPR036388">
    <property type="entry name" value="WH-like_DNA-bd_sf"/>
</dbReference>
<accession>A0A7Y9E2I1</accession>
<evidence type="ECO:0000313" key="4">
    <source>
        <dbReference type="Proteomes" id="UP000535890"/>
    </source>
</evidence>